<dbReference type="EMBL" id="JAHDYR010000038">
    <property type="protein sequence ID" value="KAG9392500.1"/>
    <property type="molecule type" value="Genomic_DNA"/>
</dbReference>
<keyword evidence="4" id="KW-1185">Reference proteome</keyword>
<proteinExistence type="predicted"/>
<name>A0A8J6B4P2_9EUKA</name>
<dbReference type="SUPFAM" id="SSF54160">
    <property type="entry name" value="Chromo domain-like"/>
    <property type="match status" value="1"/>
</dbReference>
<comment type="caution">
    <text evidence="3">The sequence shown here is derived from an EMBL/GenBank/DDBJ whole genome shotgun (WGS) entry which is preliminary data.</text>
</comment>
<dbReference type="InterPro" id="IPR023780">
    <property type="entry name" value="Chromo_domain"/>
</dbReference>
<accession>A0A8J6B4P2</accession>
<evidence type="ECO:0000259" key="1">
    <source>
        <dbReference type="Pfam" id="PF00385"/>
    </source>
</evidence>
<feature type="domain" description="Chromo" evidence="1">
    <location>
        <begin position="23"/>
        <end position="56"/>
    </location>
</feature>
<reference evidence="3" key="1">
    <citation type="submission" date="2021-05" db="EMBL/GenBank/DDBJ databases">
        <title>A free-living protist that lacks canonical eukaryotic 1 DNA replication and segregation systems.</title>
        <authorList>
            <person name="Salas-Leiva D.E."/>
            <person name="Tromer E.C."/>
            <person name="Curtis B.A."/>
            <person name="Jerlstrom-Hultqvist J."/>
            <person name="Kolisko M."/>
            <person name="Yi Z."/>
            <person name="Salas-Leiva J.S."/>
            <person name="Gallot-Lavallee L."/>
            <person name="Kops G.J.P.L."/>
            <person name="Archibald J.M."/>
            <person name="Simpson A.G.B."/>
            <person name="Roger A.J."/>
        </authorList>
    </citation>
    <scope>NUCLEOTIDE SEQUENCE</scope>
    <source>
        <strain evidence="3">BICM</strain>
    </source>
</reference>
<dbReference type="OrthoDB" id="115435at2759"/>
<dbReference type="EMBL" id="JAHDYR010000029">
    <property type="protein sequence ID" value="KAG9392939.1"/>
    <property type="molecule type" value="Genomic_DNA"/>
</dbReference>
<evidence type="ECO:0000313" key="4">
    <source>
        <dbReference type="Proteomes" id="UP000717585"/>
    </source>
</evidence>
<organism evidence="3 4">
    <name type="scientific">Carpediemonas membranifera</name>
    <dbReference type="NCBI Taxonomy" id="201153"/>
    <lineage>
        <taxon>Eukaryota</taxon>
        <taxon>Metamonada</taxon>
        <taxon>Carpediemonas-like organisms</taxon>
        <taxon>Carpediemonas</taxon>
    </lineage>
</organism>
<dbReference type="Proteomes" id="UP000717585">
    <property type="component" value="Unassembled WGS sequence"/>
</dbReference>
<dbReference type="Gene3D" id="2.40.50.40">
    <property type="match status" value="1"/>
</dbReference>
<dbReference type="Pfam" id="PF00385">
    <property type="entry name" value="Chromo"/>
    <property type="match status" value="1"/>
</dbReference>
<evidence type="ECO:0000313" key="2">
    <source>
        <dbReference type="EMBL" id="KAG9392500.1"/>
    </source>
</evidence>
<dbReference type="CDD" id="cd00024">
    <property type="entry name" value="CD_CSD"/>
    <property type="match status" value="1"/>
</dbReference>
<evidence type="ECO:0000313" key="3">
    <source>
        <dbReference type="EMBL" id="KAG9392939.1"/>
    </source>
</evidence>
<dbReference type="InterPro" id="IPR016197">
    <property type="entry name" value="Chromo-like_dom_sf"/>
</dbReference>
<gene>
    <name evidence="2" type="ORF">J8273_5501</name>
    <name evidence="3" type="ORF">J8273_5645</name>
</gene>
<protein>
    <submittedName>
        <fullName evidence="3">Chromo (CHRromatin Organization MOdifier) domain</fullName>
    </submittedName>
</protein>
<sequence length="85" mass="9574">MIAAPVSPEAALKMAALDHDELVVEAILDHDLRKEPGLIKILWAGFERSEATWEPLDAENRQLVALDSYLLTLPPDERSKLEKRL</sequence>
<dbReference type="AlphaFoldDB" id="A0A8J6B4P2"/>